<dbReference type="KEGG" id="rdp:RD2015_3928"/>
<accession>A0A0U3N874</accession>
<dbReference type="Proteomes" id="UP000060699">
    <property type="component" value="Chromosome"/>
</dbReference>
<organism evidence="1 2">
    <name type="scientific">Roseateles depolymerans</name>
    <dbReference type="NCBI Taxonomy" id="76731"/>
    <lineage>
        <taxon>Bacteria</taxon>
        <taxon>Pseudomonadati</taxon>
        <taxon>Pseudomonadota</taxon>
        <taxon>Betaproteobacteria</taxon>
        <taxon>Burkholderiales</taxon>
        <taxon>Sphaerotilaceae</taxon>
        <taxon>Roseateles</taxon>
    </lineage>
</organism>
<evidence type="ECO:0000313" key="1">
    <source>
        <dbReference type="EMBL" id="ALV08379.1"/>
    </source>
</evidence>
<name>A0A0U3N874_9BURK</name>
<reference evidence="1 2" key="1">
    <citation type="submission" date="2015-12" db="EMBL/GenBank/DDBJ databases">
        <title>Complete genome of Roseateles depolymerans KCTC 42856.</title>
        <authorList>
            <person name="Kim K.M."/>
        </authorList>
    </citation>
    <scope>NUCLEOTIDE SEQUENCE [LARGE SCALE GENOMIC DNA]</scope>
    <source>
        <strain evidence="1 2">KCTC 42856</strain>
    </source>
</reference>
<proteinExistence type="predicted"/>
<protein>
    <submittedName>
        <fullName evidence="1">Uncharacterized protein</fullName>
    </submittedName>
</protein>
<sequence length="77" mass="8401">MKIILLSVLGLLIGAAVFGVASYGLVDLFASWYGPRYIRSDQDIGQAYVWSLGFMLICLIAGAITGFRAARKWTGRT</sequence>
<dbReference type="EMBL" id="CP013729">
    <property type="protein sequence ID" value="ALV08379.1"/>
    <property type="molecule type" value="Genomic_DNA"/>
</dbReference>
<keyword evidence="2" id="KW-1185">Reference proteome</keyword>
<dbReference type="AlphaFoldDB" id="A0A0U3N874"/>
<evidence type="ECO:0000313" key="2">
    <source>
        <dbReference type="Proteomes" id="UP000060699"/>
    </source>
</evidence>
<gene>
    <name evidence="1" type="ORF">RD2015_3928</name>
</gene>